<dbReference type="EMBL" id="FMHV01000002">
    <property type="protein sequence ID" value="SCL25748.1"/>
    <property type="molecule type" value="Genomic_DNA"/>
</dbReference>
<dbReference type="OrthoDB" id="9765709at2"/>
<name>A0A1C6S8G5_9ACTN</name>
<dbReference type="RefSeq" id="WP_091341821.1">
    <property type="nucleotide sequence ID" value="NZ_FMHV01000002.1"/>
</dbReference>
<sequence>MGFGSQDSSDAAALSPRQARIAAQLARLVSHGAADFFHDACRMLTETPPHPSATHLISHALRETDSALRYVLEAHAAPQQAGKVAKSACDACGHEAGGHLHSVRAACQALDLADDHPTAVFWREQTVRASSSNLAGRAHRHALERPRPVDSEFLAFFTRMEDLFDLALDRFEYRYADVFDRLDLLLAAGPSAKRASELRQRFPANPVTRQRFFSRASAAWIGPLTKKGFFQNPPVPRHDPIDGSLDVPAWPESEYLVRVAAEVPDAAVEAVLGMEPTQNSRVLWDLTRLALALPPHHAVRIAPVLVAALPGPYGVIAADQVGDLAVHLANGGHRAAAIDLLRAVLSEIPGRDAAGVRGFDYVRVVRESVPAVARVVGGPIVDLLIDRLVTAASADRSNRSQLWRPAIEPDTDRRRDTDVRNALADVLIEVGIALHDAGVHPVRDTVAALTGDTPDILPRVRLHLLRSRGQDAPELVGAQLRTLAARGDDAVDREYLLLAAAGHQWLPPSDVDGLLELFDHDPDTTAWQQRLARPADGAGSGEDLLRSRVDRWRRNRYAALASRLDDARRARYEALVAEYGPAPDLSVPPPAAFAVWSGEDVEAPELQALTADAAAQLLRGWQPPQDWRQLGRTSIRPALAVAAKTEAACWSAEAAAFIGLPHEFVTPILDGFWQAASADVRLDWTALGTFLAWVDEQAAAELAAGATRRQERPWRTARYAAMRLCTVYPDADPDRIPADVEPALWSIITAACTDPDPCAADGQDDGQADLASLDAVRPEALRAAILYGLRAQRRSGSSDVPEVMEVLDAHISPATDPALAVRAMFGQQLQALLRLNPDWTATNLDRFLPTDAEHRTVWRAAWHGHLSNPVLTDDAWTLLQPHYHRAVDLLDAGTTDEWESHRAQQLAMHLGNRYWFGQLSLDDPDRLLRRFYERAPTAAAGTIVDAAGRSFRRDEPLDPQHRERLVQLWQYRIDAVRHGGDPVELAGFDAWFVNGGFDEAWLLEQLHDALGLVPDLDLGVHVLRRLRTLAARHPHACLRVVRHLAGSRERYWNVARHDTIIRDIISTAATEDSAAAEARRLVSAFAADGFDFRDALNGAIPFGSPQHKDSPLDASPTTQP</sequence>
<dbReference type="Proteomes" id="UP000199413">
    <property type="component" value="Unassembled WGS sequence"/>
</dbReference>
<accession>A0A1C6S8G5</accession>
<organism evidence="1 2">
    <name type="scientific">Micromonospora rhizosphaerae</name>
    <dbReference type="NCBI Taxonomy" id="568872"/>
    <lineage>
        <taxon>Bacteria</taxon>
        <taxon>Bacillati</taxon>
        <taxon>Actinomycetota</taxon>
        <taxon>Actinomycetes</taxon>
        <taxon>Micromonosporales</taxon>
        <taxon>Micromonosporaceae</taxon>
        <taxon>Micromonospora</taxon>
    </lineage>
</organism>
<protein>
    <submittedName>
        <fullName evidence="1">Uncharacterized protein</fullName>
    </submittedName>
</protein>
<keyword evidence="2" id="KW-1185">Reference proteome</keyword>
<gene>
    <name evidence="1" type="ORF">GA0070624_3169</name>
</gene>
<evidence type="ECO:0000313" key="2">
    <source>
        <dbReference type="Proteomes" id="UP000199413"/>
    </source>
</evidence>
<evidence type="ECO:0000313" key="1">
    <source>
        <dbReference type="EMBL" id="SCL25748.1"/>
    </source>
</evidence>
<reference evidence="2" key="1">
    <citation type="submission" date="2016-06" db="EMBL/GenBank/DDBJ databases">
        <authorList>
            <person name="Varghese N."/>
            <person name="Submissions Spin"/>
        </authorList>
    </citation>
    <scope>NUCLEOTIDE SEQUENCE [LARGE SCALE GENOMIC DNA]</scope>
    <source>
        <strain evidence="2">DSM 45431</strain>
    </source>
</reference>
<dbReference type="AlphaFoldDB" id="A0A1C6S8G5"/>
<proteinExistence type="predicted"/>